<sequence length="171" mass="20010">MFRNVKILSWLVVILLVTNVATVATVFYHSNDEERSSRERVETKVPGDRRTRFFKEELNLSEAQLEPFREANRRFNRRARGIADDMSQLRVEMLDELFSDSVSREDLQAIAQRVGVEHRDLKLATCDFYLELKSICNDEQKARLADIFQSLLNSDERVQLPGKKHRQGRPE</sequence>
<accession>A0A419W553</accession>
<dbReference type="RefSeq" id="WP_120271974.1">
    <property type="nucleotide sequence ID" value="NZ_RAPN01000001.1"/>
</dbReference>
<name>A0A419W553_9BACT</name>
<protein>
    <submittedName>
        <fullName evidence="1">Heavy-metal resistance protein</fullName>
    </submittedName>
</protein>
<dbReference type="EMBL" id="RAPN01000001">
    <property type="protein sequence ID" value="RKD90577.1"/>
    <property type="molecule type" value="Genomic_DNA"/>
</dbReference>
<gene>
    <name evidence="1" type="ORF">BC643_0917</name>
</gene>
<dbReference type="AlphaFoldDB" id="A0A419W553"/>
<evidence type="ECO:0000313" key="1">
    <source>
        <dbReference type="EMBL" id="RKD90577.1"/>
    </source>
</evidence>
<reference evidence="1 2" key="1">
    <citation type="submission" date="2018-09" db="EMBL/GenBank/DDBJ databases">
        <title>Genomic Encyclopedia of Archaeal and Bacterial Type Strains, Phase II (KMG-II): from individual species to whole genera.</title>
        <authorList>
            <person name="Goeker M."/>
        </authorList>
    </citation>
    <scope>NUCLEOTIDE SEQUENCE [LARGE SCALE GENOMIC DNA]</scope>
    <source>
        <strain evidence="1 2">DSM 27148</strain>
    </source>
</reference>
<dbReference type="OrthoDB" id="792900at2"/>
<organism evidence="1 2">
    <name type="scientific">Mangrovibacterium diazotrophicum</name>
    <dbReference type="NCBI Taxonomy" id="1261403"/>
    <lineage>
        <taxon>Bacteria</taxon>
        <taxon>Pseudomonadati</taxon>
        <taxon>Bacteroidota</taxon>
        <taxon>Bacteroidia</taxon>
        <taxon>Marinilabiliales</taxon>
        <taxon>Prolixibacteraceae</taxon>
        <taxon>Mangrovibacterium</taxon>
    </lineage>
</organism>
<evidence type="ECO:0000313" key="2">
    <source>
        <dbReference type="Proteomes" id="UP000283387"/>
    </source>
</evidence>
<keyword evidence="2" id="KW-1185">Reference proteome</keyword>
<dbReference type="Proteomes" id="UP000283387">
    <property type="component" value="Unassembled WGS sequence"/>
</dbReference>
<comment type="caution">
    <text evidence="1">The sequence shown here is derived from an EMBL/GenBank/DDBJ whole genome shotgun (WGS) entry which is preliminary data.</text>
</comment>
<proteinExistence type="predicted"/>
<dbReference type="Gene3D" id="1.20.120.1490">
    <property type="match status" value="1"/>
</dbReference>